<feature type="compositionally biased region" description="Basic residues" evidence="2">
    <location>
        <begin position="455"/>
        <end position="464"/>
    </location>
</feature>
<name>A0A9W8WLD3_9HYPO</name>
<keyword evidence="4" id="KW-1185">Reference proteome</keyword>
<accession>A0A9W8WLD3</accession>
<dbReference type="AlphaFoldDB" id="A0A9W8WLD3"/>
<reference evidence="3" key="1">
    <citation type="submission" date="2022-10" db="EMBL/GenBank/DDBJ databases">
        <title>Tapping the CABI collections for fungal endophytes: first genome assemblies for Collariella, Neodidymelliopsis, Ascochyta clinopodiicola, Didymella pomorum, Didymosphaeria variabile, Neocosmospora piperis and Neocucurbitaria cava.</title>
        <authorList>
            <person name="Hill R."/>
        </authorList>
    </citation>
    <scope>NUCLEOTIDE SEQUENCE</scope>
    <source>
        <strain evidence="3">IMI 366586</strain>
    </source>
</reference>
<dbReference type="OrthoDB" id="10491972at2759"/>
<gene>
    <name evidence="3" type="ORF">N0V84_001367</name>
</gene>
<evidence type="ECO:0000256" key="2">
    <source>
        <dbReference type="SAM" id="MobiDB-lite"/>
    </source>
</evidence>
<feature type="compositionally biased region" description="Basic and acidic residues" evidence="2">
    <location>
        <begin position="426"/>
        <end position="437"/>
    </location>
</feature>
<comment type="caution">
    <text evidence="3">The sequence shown here is derived from an EMBL/GenBank/DDBJ whole genome shotgun (WGS) entry which is preliminary data.</text>
</comment>
<evidence type="ECO:0000256" key="1">
    <source>
        <dbReference type="SAM" id="Coils"/>
    </source>
</evidence>
<organism evidence="3 4">
    <name type="scientific">Fusarium piperis</name>
    <dbReference type="NCBI Taxonomy" id="1435070"/>
    <lineage>
        <taxon>Eukaryota</taxon>
        <taxon>Fungi</taxon>
        <taxon>Dikarya</taxon>
        <taxon>Ascomycota</taxon>
        <taxon>Pezizomycotina</taxon>
        <taxon>Sordariomycetes</taxon>
        <taxon>Hypocreomycetidae</taxon>
        <taxon>Hypocreales</taxon>
        <taxon>Nectriaceae</taxon>
        <taxon>Fusarium</taxon>
        <taxon>Fusarium solani species complex</taxon>
    </lineage>
</organism>
<dbReference type="EMBL" id="JAPEUR010000014">
    <property type="protein sequence ID" value="KAJ4328165.1"/>
    <property type="molecule type" value="Genomic_DNA"/>
</dbReference>
<evidence type="ECO:0000313" key="4">
    <source>
        <dbReference type="Proteomes" id="UP001140502"/>
    </source>
</evidence>
<protein>
    <submittedName>
        <fullName evidence="3">Uncharacterized protein</fullName>
    </submittedName>
</protein>
<evidence type="ECO:0000313" key="3">
    <source>
        <dbReference type="EMBL" id="KAJ4328165.1"/>
    </source>
</evidence>
<dbReference type="Proteomes" id="UP001140502">
    <property type="component" value="Unassembled WGS sequence"/>
</dbReference>
<sequence>MESFDQIVQRYLALQWPLLKAVKANDRAEIMAAEICNDAANLLSENNEELVQGEIPLPAAPLITANAEAKASPQKLSKDQKAFNKREERLKQALEKLSKGQQDLNEREKAHHQAHKQINTHKDQTLTDHEYWASEETDCEENRALFVQDLHKIKDEQAKIIQDQAKLIQDQAKLKEDELRFLEAQKIVQLNHTNSLRELERRVDAKCERLRDELSRKEERLKEEQLQMIRDKNEQLEAQYEMHLANLIAQEKRELESKYYKRKEGLEQQLQLEHAIHIEELNEEKEETEAMRQTLTDSVAAMKSIKGSLDTLTAQQLGRSEVIETLLCRQSQEGVLISALHHAHEVAAGYFSQLDSVTQSLEEERRLRIETCTMLTSASAAAMQKQQGNGEGELQIRELVAGREREKATFEGRLETVEEQLQQEFAAHEEEKKHENNKNCSKALRTTQLGGSQLKTRRKRGPAQ</sequence>
<feature type="region of interest" description="Disordered" evidence="2">
    <location>
        <begin position="426"/>
        <end position="464"/>
    </location>
</feature>
<feature type="coiled-coil region" evidence="1">
    <location>
        <begin position="165"/>
        <end position="298"/>
    </location>
</feature>
<proteinExistence type="predicted"/>
<keyword evidence="1" id="KW-0175">Coiled coil</keyword>
<feature type="compositionally biased region" description="Polar residues" evidence="2">
    <location>
        <begin position="444"/>
        <end position="454"/>
    </location>
</feature>